<evidence type="ECO:0000256" key="10">
    <source>
        <dbReference type="ARBA" id="ARBA00023211"/>
    </source>
</evidence>
<keyword evidence="9 15" id="KW-0067">ATP-binding</keyword>
<name>A0A1M5S482_9FIRM</name>
<evidence type="ECO:0000256" key="14">
    <source>
        <dbReference type="HAMAP-Rule" id="MF_00138"/>
    </source>
</evidence>
<dbReference type="GO" id="GO:0006189">
    <property type="term" value="P:'de novo' IMP biosynthetic process"/>
    <property type="evidence" value="ECO:0007669"/>
    <property type="project" value="UniProtKB-UniRule"/>
</dbReference>
<comment type="catalytic activity">
    <reaction evidence="14">
        <text>5-phospho-beta-D-ribosylamine + glycine + ATP = N(1)-(5-phospho-beta-D-ribosyl)glycinamide + ADP + phosphate + H(+)</text>
        <dbReference type="Rhea" id="RHEA:17453"/>
        <dbReference type="ChEBI" id="CHEBI:15378"/>
        <dbReference type="ChEBI" id="CHEBI:30616"/>
        <dbReference type="ChEBI" id="CHEBI:43474"/>
        <dbReference type="ChEBI" id="CHEBI:57305"/>
        <dbReference type="ChEBI" id="CHEBI:58681"/>
        <dbReference type="ChEBI" id="CHEBI:143788"/>
        <dbReference type="ChEBI" id="CHEBI:456216"/>
        <dbReference type="EC" id="6.3.4.13"/>
    </reaction>
</comment>
<dbReference type="GO" id="GO:0004637">
    <property type="term" value="F:phosphoribosylamine-glycine ligase activity"/>
    <property type="evidence" value="ECO:0007669"/>
    <property type="project" value="UniProtKB-UniRule"/>
</dbReference>
<keyword evidence="5 14" id="KW-0436">Ligase</keyword>
<dbReference type="HAMAP" id="MF_00138">
    <property type="entry name" value="GARS"/>
    <property type="match status" value="1"/>
</dbReference>
<evidence type="ECO:0000256" key="13">
    <source>
        <dbReference type="ARBA" id="ARBA00042864"/>
    </source>
</evidence>
<dbReference type="STRING" id="1123281.SAMN02745180_00069"/>
<dbReference type="Gene3D" id="3.30.470.20">
    <property type="entry name" value="ATP-grasp fold, B domain"/>
    <property type="match status" value="1"/>
</dbReference>
<dbReference type="RefSeq" id="WP_072742547.1">
    <property type="nucleotide sequence ID" value="NZ_FQXR01000002.1"/>
</dbReference>
<evidence type="ECO:0000256" key="4">
    <source>
        <dbReference type="ARBA" id="ARBA00013255"/>
    </source>
</evidence>
<dbReference type="InterPro" id="IPR013815">
    <property type="entry name" value="ATP_grasp_subdomain_1"/>
</dbReference>
<organism evidence="17 18">
    <name type="scientific">Sporanaerobacter acetigenes DSM 13106</name>
    <dbReference type="NCBI Taxonomy" id="1123281"/>
    <lineage>
        <taxon>Bacteria</taxon>
        <taxon>Bacillati</taxon>
        <taxon>Bacillota</taxon>
        <taxon>Tissierellia</taxon>
        <taxon>Tissierellales</taxon>
        <taxon>Sporanaerobacteraceae</taxon>
        <taxon>Sporanaerobacter</taxon>
    </lineage>
</organism>
<proteinExistence type="inferred from homology"/>
<dbReference type="GO" id="GO:0005524">
    <property type="term" value="F:ATP binding"/>
    <property type="evidence" value="ECO:0007669"/>
    <property type="project" value="UniProtKB-UniRule"/>
</dbReference>
<protein>
    <recommendedName>
        <fullName evidence="4 14">Phosphoribosylamine--glycine ligase</fullName>
        <ecNumber evidence="4 14">6.3.4.13</ecNumber>
    </recommendedName>
    <alternativeName>
        <fullName evidence="14">GARS</fullName>
    </alternativeName>
    <alternativeName>
        <fullName evidence="12 14">Glycinamide ribonucleotide synthetase</fullName>
    </alternativeName>
    <alternativeName>
        <fullName evidence="13 14">Phosphoribosylglycinamide synthetase</fullName>
    </alternativeName>
</protein>
<dbReference type="Gene3D" id="3.90.600.10">
    <property type="entry name" value="Phosphoribosylglycinamide synthetase, C-terminal domain"/>
    <property type="match status" value="1"/>
</dbReference>
<dbReference type="InterPro" id="IPR000115">
    <property type="entry name" value="PRibGlycinamide_synth"/>
</dbReference>
<feature type="domain" description="ATP-grasp" evidence="16">
    <location>
        <begin position="107"/>
        <end position="313"/>
    </location>
</feature>
<dbReference type="PANTHER" id="PTHR43472:SF1">
    <property type="entry name" value="PHOSPHORIBOSYLAMINE--GLYCINE LIGASE, CHLOROPLASTIC"/>
    <property type="match status" value="1"/>
</dbReference>
<dbReference type="Gene3D" id="3.30.1490.20">
    <property type="entry name" value="ATP-grasp fold, A domain"/>
    <property type="match status" value="1"/>
</dbReference>
<dbReference type="Proteomes" id="UP000184389">
    <property type="component" value="Unassembled WGS sequence"/>
</dbReference>
<comment type="pathway">
    <text evidence="3 14">Purine metabolism; IMP biosynthesis via de novo pathway; N(1)-(5-phospho-D-ribosyl)glycinamide from 5-phospho-alpha-D-ribose 1-diphosphate: step 2/2.</text>
</comment>
<dbReference type="InterPro" id="IPR037123">
    <property type="entry name" value="PRibGlycinamide_synth_C_sf"/>
</dbReference>
<keyword evidence="6" id="KW-0479">Metal-binding</keyword>
<dbReference type="GO" id="GO:0009113">
    <property type="term" value="P:purine nucleobase biosynthetic process"/>
    <property type="evidence" value="ECO:0007669"/>
    <property type="project" value="InterPro"/>
</dbReference>
<evidence type="ECO:0000256" key="7">
    <source>
        <dbReference type="ARBA" id="ARBA00022741"/>
    </source>
</evidence>
<gene>
    <name evidence="14" type="primary">purD</name>
    <name evidence="17" type="ORF">SAMN02745180_00069</name>
</gene>
<dbReference type="Pfam" id="PF01071">
    <property type="entry name" value="GARS_A"/>
    <property type="match status" value="1"/>
</dbReference>
<dbReference type="PROSITE" id="PS50975">
    <property type="entry name" value="ATP_GRASP"/>
    <property type="match status" value="1"/>
</dbReference>
<dbReference type="InterPro" id="IPR020562">
    <property type="entry name" value="PRibGlycinamide_synth_N"/>
</dbReference>
<dbReference type="GO" id="GO:0046872">
    <property type="term" value="F:metal ion binding"/>
    <property type="evidence" value="ECO:0007669"/>
    <property type="project" value="UniProtKB-KW"/>
</dbReference>
<comment type="similarity">
    <text evidence="11 14">Belongs to the GARS family.</text>
</comment>
<dbReference type="InterPro" id="IPR020559">
    <property type="entry name" value="PRibGlycinamide_synth_CS"/>
</dbReference>
<dbReference type="NCBIfam" id="TIGR00877">
    <property type="entry name" value="purD"/>
    <property type="match status" value="1"/>
</dbReference>
<keyword evidence="18" id="KW-1185">Reference proteome</keyword>
<dbReference type="SUPFAM" id="SSF56059">
    <property type="entry name" value="Glutathione synthetase ATP-binding domain-like"/>
    <property type="match status" value="1"/>
</dbReference>
<reference evidence="17 18" key="1">
    <citation type="submission" date="2016-11" db="EMBL/GenBank/DDBJ databases">
        <authorList>
            <person name="Jaros S."/>
            <person name="Januszkiewicz K."/>
            <person name="Wedrychowicz H."/>
        </authorList>
    </citation>
    <scope>NUCLEOTIDE SEQUENCE [LARGE SCALE GENOMIC DNA]</scope>
    <source>
        <strain evidence="17 18">DSM 13106</strain>
    </source>
</reference>
<dbReference type="Gene3D" id="3.40.50.20">
    <property type="match status" value="1"/>
</dbReference>
<evidence type="ECO:0000313" key="18">
    <source>
        <dbReference type="Proteomes" id="UP000184389"/>
    </source>
</evidence>
<evidence type="ECO:0000256" key="15">
    <source>
        <dbReference type="PROSITE-ProRule" id="PRU00409"/>
    </source>
</evidence>
<dbReference type="EC" id="6.3.4.13" evidence="4 14"/>
<comment type="cofactor">
    <cofactor evidence="1">
        <name>Mn(2+)</name>
        <dbReference type="ChEBI" id="CHEBI:29035"/>
    </cofactor>
</comment>
<dbReference type="InterPro" id="IPR020561">
    <property type="entry name" value="PRibGlycinamid_synth_ATP-grasp"/>
</dbReference>
<dbReference type="EMBL" id="FQXR01000002">
    <property type="protein sequence ID" value="SHH33301.1"/>
    <property type="molecule type" value="Genomic_DNA"/>
</dbReference>
<sequence>MKVLVIGSGGREHALCYKLAQSKRVSKIYCAPGNGGTSSIAENVNINPKDIELLLSFAKTNSIDLTVVGPEDPLVSGIVDRFEEEGLRIFGPRMEGAILEGSKIYSKEFMKKYHIPTGKYRSFKNLEEALKGLDEFLYPLVIKADGLCLGKGVVICQSEEEAKKSIKDMMSEKVFGSAGENIIIEEFLTGIETSLLCLVSNGKIIPLESARDYKKIYDGDLGPNTGGVGCFSPNPALTRDILKEIDRTVLQNIKIGLEEEGIDYKGILFIGLMLTEDGPKVLEFNVRFGDPETEVVLPRLESDIADIFQKTIDGTIRKEDLKWSDKCCVTVVATSEGYPKKYEKGKEISGVENLDKELILFHNGTKIVNGKLLTDGGRVLSVTCLGENFEKARKKVYNGIGKIYFQGMKYRNDIADI</sequence>
<evidence type="ECO:0000313" key="17">
    <source>
        <dbReference type="EMBL" id="SHH33301.1"/>
    </source>
</evidence>
<evidence type="ECO:0000256" key="2">
    <source>
        <dbReference type="ARBA" id="ARBA00001946"/>
    </source>
</evidence>
<evidence type="ECO:0000256" key="3">
    <source>
        <dbReference type="ARBA" id="ARBA00005174"/>
    </source>
</evidence>
<evidence type="ECO:0000256" key="9">
    <source>
        <dbReference type="ARBA" id="ARBA00022840"/>
    </source>
</evidence>
<dbReference type="FunFam" id="3.40.50.20:FF:000006">
    <property type="entry name" value="Phosphoribosylamine--glycine ligase, chloroplastic"/>
    <property type="match status" value="1"/>
</dbReference>
<keyword evidence="7 15" id="KW-0547">Nucleotide-binding</keyword>
<dbReference type="InterPro" id="IPR011761">
    <property type="entry name" value="ATP-grasp"/>
</dbReference>
<dbReference type="SUPFAM" id="SSF52440">
    <property type="entry name" value="PreATP-grasp domain"/>
    <property type="match status" value="1"/>
</dbReference>
<evidence type="ECO:0000256" key="11">
    <source>
        <dbReference type="ARBA" id="ARBA00038345"/>
    </source>
</evidence>
<dbReference type="PANTHER" id="PTHR43472">
    <property type="entry name" value="PHOSPHORIBOSYLAMINE--GLYCINE LIGASE"/>
    <property type="match status" value="1"/>
</dbReference>
<dbReference type="SMART" id="SM01209">
    <property type="entry name" value="GARS_A"/>
    <property type="match status" value="1"/>
</dbReference>
<dbReference type="AlphaFoldDB" id="A0A1M5S482"/>
<dbReference type="InterPro" id="IPR020560">
    <property type="entry name" value="PRibGlycinamide_synth_C-dom"/>
</dbReference>
<dbReference type="InterPro" id="IPR011054">
    <property type="entry name" value="Rudment_hybrid_motif"/>
</dbReference>
<evidence type="ECO:0000256" key="5">
    <source>
        <dbReference type="ARBA" id="ARBA00022598"/>
    </source>
</evidence>
<evidence type="ECO:0000256" key="8">
    <source>
        <dbReference type="ARBA" id="ARBA00022755"/>
    </source>
</evidence>
<dbReference type="InterPro" id="IPR016185">
    <property type="entry name" value="PreATP-grasp_dom_sf"/>
</dbReference>
<keyword evidence="8 14" id="KW-0658">Purine biosynthesis</keyword>
<dbReference type="SUPFAM" id="SSF51246">
    <property type="entry name" value="Rudiment single hybrid motif"/>
    <property type="match status" value="1"/>
</dbReference>
<dbReference type="OrthoDB" id="9807240at2"/>
<evidence type="ECO:0000256" key="6">
    <source>
        <dbReference type="ARBA" id="ARBA00022723"/>
    </source>
</evidence>
<accession>A0A1M5S482</accession>
<evidence type="ECO:0000256" key="1">
    <source>
        <dbReference type="ARBA" id="ARBA00001936"/>
    </source>
</evidence>
<keyword evidence="10" id="KW-0464">Manganese</keyword>
<evidence type="ECO:0000259" key="16">
    <source>
        <dbReference type="PROSITE" id="PS50975"/>
    </source>
</evidence>
<evidence type="ECO:0000256" key="12">
    <source>
        <dbReference type="ARBA" id="ARBA00042242"/>
    </source>
</evidence>
<dbReference type="PROSITE" id="PS00184">
    <property type="entry name" value="GARS"/>
    <property type="match status" value="1"/>
</dbReference>
<comment type="cofactor">
    <cofactor evidence="2">
        <name>Mg(2+)</name>
        <dbReference type="ChEBI" id="CHEBI:18420"/>
    </cofactor>
</comment>
<dbReference type="Pfam" id="PF02844">
    <property type="entry name" value="GARS_N"/>
    <property type="match status" value="1"/>
</dbReference>
<dbReference type="UniPathway" id="UPA00074">
    <property type="reaction ID" value="UER00125"/>
</dbReference>
<dbReference type="Pfam" id="PF02843">
    <property type="entry name" value="GARS_C"/>
    <property type="match status" value="1"/>
</dbReference>
<dbReference type="SMART" id="SM01210">
    <property type="entry name" value="GARS_C"/>
    <property type="match status" value="1"/>
</dbReference>